<proteinExistence type="inferred from homology"/>
<evidence type="ECO:0000313" key="7">
    <source>
        <dbReference type="Proteomes" id="UP000695007"/>
    </source>
</evidence>
<comment type="subcellular location">
    <subcellularLocation>
        <location evidence="1">Membrane</location>
    </subcellularLocation>
</comment>
<dbReference type="SUPFAM" id="SSF69593">
    <property type="entry name" value="Glycerol-3-phosphate (1)-acyltransferase"/>
    <property type="match status" value="1"/>
</dbReference>
<dbReference type="Pfam" id="PF19277">
    <property type="entry name" value="GPAT_C"/>
    <property type="match status" value="1"/>
</dbReference>
<evidence type="ECO:0000259" key="6">
    <source>
        <dbReference type="SMART" id="SM00563"/>
    </source>
</evidence>
<feature type="domain" description="Phospholipid/glycerol acyltransferase" evidence="6">
    <location>
        <begin position="263"/>
        <end position="395"/>
    </location>
</feature>
<evidence type="ECO:0000256" key="4">
    <source>
        <dbReference type="ARBA" id="ARBA00023136"/>
    </source>
</evidence>
<sequence>MDELVELFLFCGVIYYLLNFRATDMVDVIQNRIQEVYANWESNKDSNILSSNNDSTVTSSEPQRAGSLIQRKIIKNKESCRVIRNNALFRIKESEVSIADPTNNLSFLYYCCSSCTRTSRGSLVNIATKKHRSNLSNLLVVEQKPNILSKIFGHIFQVYDFKKYNYPKVSHVVLNDDRLKDAIRQTARDISRADGSSEDNAASKLEKRARSILQKMQSTLSDLLLKITAWTLYKLLPFFLHSASVQTCHIEMLQEANKTNLPLIFMPLHRSHLDYIMISFLTVTNNIRSPLVAAGDNLRIPLFGWLMSGLGAFFIKRRMDPITGRRDVVYRAILHTYIMQCLRAGHNMEFFLEGGRSRTGKPCMPKSGILSVIVDAYMDGTIEDALLIPVSMNYEKLVDGNFVREQLGMSKKMETFGSTIRAIWATLRGNYGIVKIEICQPFSLKEMLKCFQMQQNKVGLPSPSQKQLKTTTSTSSLYGTDIVIEEHRQLVDMIARHVIYDCSKSTPIMSTNIVAFLLLNKFRDGCTIESLIEAFDEMRREFERAKCDVAFCGETVDIINHATGILGPGLIKQQRQDIIESVDNQPRKLKTIIVIKPVCILPNVIELAYYSNTVILHYLMESVVITSLYAVLKSQMNDPQAIIDNDITISQSVLVENALVVCNILKYEFIFCKPCQNLEQVINDTIDNLLISGIIIRMEDVLSNQEVWNQNISKDLENRSDEENSIHNVNENVQFKLSLISEHSKRMEFLHMLLRPLIDTYVISALCLKKLVEKSISERDFIQEILNEIKINIDQGIVNYGESLSVDSIKNSLKLFEKNNILECQLQKNIKIYYLNEDYDNDTATNEVYEVLAAYKWMRNID</sequence>
<dbReference type="InterPro" id="IPR041728">
    <property type="entry name" value="GPAT/DHAPAT_LPLAT"/>
</dbReference>
<organism evidence="7 8">
    <name type="scientific">Ceratosolen solmsi marchali</name>
    <dbReference type="NCBI Taxonomy" id="326594"/>
    <lineage>
        <taxon>Eukaryota</taxon>
        <taxon>Metazoa</taxon>
        <taxon>Ecdysozoa</taxon>
        <taxon>Arthropoda</taxon>
        <taxon>Hexapoda</taxon>
        <taxon>Insecta</taxon>
        <taxon>Pterygota</taxon>
        <taxon>Neoptera</taxon>
        <taxon>Endopterygota</taxon>
        <taxon>Hymenoptera</taxon>
        <taxon>Apocrita</taxon>
        <taxon>Proctotrupomorpha</taxon>
        <taxon>Chalcidoidea</taxon>
        <taxon>Agaonidae</taxon>
        <taxon>Agaoninae</taxon>
        <taxon>Ceratosolen</taxon>
    </lineage>
</organism>
<protein>
    <submittedName>
        <fullName evidence="8">Glycerol-3-phosphate acyltransferase 1, mitochondrial</fullName>
    </submittedName>
</protein>
<dbReference type="PANTHER" id="PTHR12563">
    <property type="entry name" value="GLYCEROL-3-PHOSPHATE ACYLTRANSFERASE"/>
    <property type="match status" value="1"/>
</dbReference>
<dbReference type="AlphaFoldDB" id="A0AAJ7E285"/>
<dbReference type="InterPro" id="IPR022284">
    <property type="entry name" value="GPAT/DHAPAT"/>
</dbReference>
<dbReference type="RefSeq" id="XP_011505179.1">
    <property type="nucleotide sequence ID" value="XM_011506877.1"/>
</dbReference>
<dbReference type="GO" id="GO:0006631">
    <property type="term" value="P:fatty acid metabolic process"/>
    <property type="evidence" value="ECO:0007669"/>
    <property type="project" value="TreeGrafter"/>
</dbReference>
<dbReference type="Pfam" id="PF01553">
    <property type="entry name" value="Acyltransferase"/>
    <property type="match status" value="1"/>
</dbReference>
<name>A0AAJ7E285_9HYME</name>
<evidence type="ECO:0000256" key="5">
    <source>
        <dbReference type="ARBA" id="ARBA00023315"/>
    </source>
</evidence>
<dbReference type="InterPro" id="IPR045520">
    <property type="entry name" value="GPAT/DHAPAT_C"/>
</dbReference>
<keyword evidence="3" id="KW-0808">Transferase</keyword>
<dbReference type="GO" id="GO:0004366">
    <property type="term" value="F:glycerol-3-phosphate O-acyltransferase activity"/>
    <property type="evidence" value="ECO:0007669"/>
    <property type="project" value="TreeGrafter"/>
</dbReference>
<keyword evidence="5 8" id="KW-0012">Acyltransferase</keyword>
<dbReference type="SMART" id="SM00563">
    <property type="entry name" value="PlsC"/>
    <property type="match status" value="1"/>
</dbReference>
<gene>
    <name evidence="8" type="primary">LOC105367995</name>
</gene>
<dbReference type="GO" id="GO:0019432">
    <property type="term" value="P:triglyceride biosynthetic process"/>
    <property type="evidence" value="ECO:0007669"/>
    <property type="project" value="TreeGrafter"/>
</dbReference>
<reference evidence="8" key="1">
    <citation type="submission" date="2025-08" db="UniProtKB">
        <authorList>
            <consortium name="RefSeq"/>
        </authorList>
    </citation>
    <scope>IDENTIFICATION</scope>
</reference>
<dbReference type="CTD" id="43350"/>
<evidence type="ECO:0000256" key="1">
    <source>
        <dbReference type="ARBA" id="ARBA00004370"/>
    </source>
</evidence>
<accession>A0AAJ7E285</accession>
<dbReference type="PANTHER" id="PTHR12563:SF23">
    <property type="entry name" value="BCDNA.GH07066"/>
    <property type="match status" value="1"/>
</dbReference>
<comment type="similarity">
    <text evidence="2">Belongs to the GPAT/DAPAT family.</text>
</comment>
<dbReference type="KEGG" id="csol:105367995"/>
<dbReference type="CDD" id="cd07993">
    <property type="entry name" value="LPLAT_DHAPAT-like"/>
    <property type="match status" value="1"/>
</dbReference>
<evidence type="ECO:0000256" key="2">
    <source>
        <dbReference type="ARBA" id="ARBA00007937"/>
    </source>
</evidence>
<dbReference type="GO" id="GO:0008654">
    <property type="term" value="P:phospholipid biosynthetic process"/>
    <property type="evidence" value="ECO:0007669"/>
    <property type="project" value="TreeGrafter"/>
</dbReference>
<keyword evidence="4" id="KW-0472">Membrane</keyword>
<dbReference type="Proteomes" id="UP000695007">
    <property type="component" value="Unplaced"/>
</dbReference>
<evidence type="ECO:0000313" key="8">
    <source>
        <dbReference type="RefSeq" id="XP_011505179.1"/>
    </source>
</evidence>
<dbReference type="InterPro" id="IPR002123">
    <property type="entry name" value="Plipid/glycerol_acylTrfase"/>
</dbReference>
<dbReference type="GO" id="GO:0031966">
    <property type="term" value="C:mitochondrial membrane"/>
    <property type="evidence" value="ECO:0007669"/>
    <property type="project" value="TreeGrafter"/>
</dbReference>
<dbReference type="GO" id="GO:0006072">
    <property type="term" value="P:glycerol-3-phosphate metabolic process"/>
    <property type="evidence" value="ECO:0007669"/>
    <property type="project" value="TreeGrafter"/>
</dbReference>
<evidence type="ECO:0000256" key="3">
    <source>
        <dbReference type="ARBA" id="ARBA00022679"/>
    </source>
</evidence>
<dbReference type="GeneID" id="105367995"/>
<keyword evidence="7" id="KW-1185">Reference proteome</keyword>